<comment type="caution">
    <text evidence="1">The sequence shown here is derived from an EMBL/GenBank/DDBJ whole genome shotgun (WGS) entry which is preliminary data.</text>
</comment>
<accession>A0A560J5E1</accession>
<name>A0A560J5E1_9BRAD</name>
<dbReference type="EMBL" id="VITW01000001">
    <property type="protein sequence ID" value="TWB83690.1"/>
    <property type="molecule type" value="Genomic_DNA"/>
</dbReference>
<dbReference type="SUPFAM" id="SSF51658">
    <property type="entry name" value="Xylose isomerase-like"/>
    <property type="match status" value="1"/>
</dbReference>
<dbReference type="Proteomes" id="UP000315914">
    <property type="component" value="Unassembled WGS sequence"/>
</dbReference>
<sequence>MLLRQLHVPASTAALLHKIDAGDARDVHSCSTLRNVRFTALSPNWSGAAPVIGFADRHWAPGEGNIPWVAVFRALGRLTSNPRLILELRNHDARKGAAHLAALGLAE</sequence>
<evidence type="ECO:0000313" key="1">
    <source>
        <dbReference type="EMBL" id="TWB83690.1"/>
    </source>
</evidence>
<reference evidence="1 2" key="1">
    <citation type="submission" date="2019-06" db="EMBL/GenBank/DDBJ databases">
        <title>Genomic Encyclopedia of Type Strains, Phase IV (KMG-V): Genome sequencing to study the core and pangenomes of soil and plant-associated prokaryotes.</title>
        <authorList>
            <person name="Whitman W."/>
        </authorList>
    </citation>
    <scope>NUCLEOTIDE SEQUENCE [LARGE SCALE GENOMIC DNA]</scope>
    <source>
        <strain evidence="1 2">BR 10556</strain>
    </source>
</reference>
<proteinExistence type="predicted"/>
<dbReference type="InterPro" id="IPR036237">
    <property type="entry name" value="Xyl_isomerase-like_sf"/>
</dbReference>
<evidence type="ECO:0000313" key="2">
    <source>
        <dbReference type="Proteomes" id="UP000315914"/>
    </source>
</evidence>
<gene>
    <name evidence="1" type="ORF">FBZ95_101125</name>
</gene>
<organism evidence="1 2">
    <name type="scientific">Bradyrhizobium sacchari</name>
    <dbReference type="NCBI Taxonomy" id="1399419"/>
    <lineage>
        <taxon>Bacteria</taxon>
        <taxon>Pseudomonadati</taxon>
        <taxon>Pseudomonadota</taxon>
        <taxon>Alphaproteobacteria</taxon>
        <taxon>Hyphomicrobiales</taxon>
        <taxon>Nitrobacteraceae</taxon>
        <taxon>Bradyrhizobium</taxon>
    </lineage>
</organism>
<dbReference type="STRING" id="1399419.A5906_06455"/>
<dbReference type="Gene3D" id="3.20.20.150">
    <property type="entry name" value="Divalent-metal-dependent TIM barrel enzymes"/>
    <property type="match status" value="1"/>
</dbReference>
<keyword evidence="2" id="KW-1185">Reference proteome</keyword>
<dbReference type="AlphaFoldDB" id="A0A560J5E1"/>
<protein>
    <submittedName>
        <fullName evidence="1">Uncharacterized protein</fullName>
    </submittedName>
</protein>